<dbReference type="PROSITE" id="PS51737">
    <property type="entry name" value="RECOMBINASE_DNA_BIND"/>
    <property type="match status" value="1"/>
</dbReference>
<dbReference type="Pfam" id="PF07508">
    <property type="entry name" value="Recombinase"/>
    <property type="match status" value="1"/>
</dbReference>
<dbReference type="InterPro" id="IPR011109">
    <property type="entry name" value="DNA_bind_recombinase_dom"/>
</dbReference>
<dbReference type="InterPro" id="IPR006119">
    <property type="entry name" value="Resolv_N"/>
</dbReference>
<dbReference type="PROSITE" id="PS51736">
    <property type="entry name" value="RECOMBINASES_3"/>
    <property type="match status" value="1"/>
</dbReference>
<feature type="domain" description="Resolvase/invertase-type recombinase catalytic" evidence="2">
    <location>
        <begin position="6"/>
        <end position="151"/>
    </location>
</feature>
<dbReference type="Gene3D" id="3.90.1750.20">
    <property type="entry name" value="Putative Large Serine Recombinase, Chain B, Domain 2"/>
    <property type="match status" value="1"/>
</dbReference>
<dbReference type="GO" id="GO:0000150">
    <property type="term" value="F:DNA strand exchange activity"/>
    <property type="evidence" value="ECO:0007669"/>
    <property type="project" value="InterPro"/>
</dbReference>
<dbReference type="Pfam" id="PF00239">
    <property type="entry name" value="Resolvase"/>
    <property type="match status" value="1"/>
</dbReference>
<dbReference type="PANTHER" id="PTHR30461">
    <property type="entry name" value="DNA-INVERTASE FROM LAMBDOID PROPHAGE"/>
    <property type="match status" value="1"/>
</dbReference>
<feature type="coiled-coil region" evidence="1">
    <location>
        <begin position="381"/>
        <end position="442"/>
    </location>
</feature>
<dbReference type="InterPro" id="IPR025827">
    <property type="entry name" value="Zn_ribbon_recom_dom"/>
</dbReference>
<dbReference type="Gene3D" id="3.40.50.1390">
    <property type="entry name" value="Resolvase, N-terminal catalytic domain"/>
    <property type="match status" value="1"/>
</dbReference>
<dbReference type="SMART" id="SM00857">
    <property type="entry name" value="Resolvase"/>
    <property type="match status" value="1"/>
</dbReference>
<dbReference type="EMBL" id="LK996017">
    <property type="protein sequence ID" value="CDX04910.1"/>
    <property type="molecule type" value="Genomic_DNA"/>
</dbReference>
<dbReference type="Pfam" id="PF13408">
    <property type="entry name" value="Zn_ribbon_recom"/>
    <property type="match status" value="1"/>
</dbReference>
<sequence length="528" mass="61119">MDMLKPAAAYARYSSDNQRDESIDAQLRAIEDYAKRNGYRIVKVYIDKAKSATTDKRPEFQHMVQDSDLDLFSAVIVHKLDRFSRNKYDSATYKRKLKRNGVKLLSVTENLDDSPESTILESVIEGMAEYFSKNLAREVMKGMKETALQCKHTGGTPPLGYDIDPATKRYLLNESEAEAIREIFSMYLNGYGYRRMISELNRKGFKTKKGRPFGKNSIRELLRNEKYSGVYVFNRASSKNDSGVRNNHQDKEDASIIRIDGGVPAIISKEDFQKAQRKMAANKRQPGFYRAKEIYLLSGLIFCGECGLAMQGNHRRGNDKRPKYISYRCGHRDRTKQCNNKEIRREYIEMYVLDQLEQHLFNEAAIPRLLKMLNEYQSKTRSQVDKELSTFKKNLAETQKQIENIITAIGNGFFHETFKSRMSELEEEKLSLETSIHQLKARTTTTEITEDNLRRLLSMFRQFVAEKNIPECKKFIDHYVDRVTVYHDRLDVTLKLMLSNGQKDNSYSFSTSTKITTLSKTYQKAVGI</sequence>
<keyword evidence="1" id="KW-0175">Coiled coil</keyword>
<proteinExistence type="predicted"/>
<dbReference type="PANTHER" id="PTHR30461:SF23">
    <property type="entry name" value="DNA RECOMBINASE-RELATED"/>
    <property type="match status" value="1"/>
</dbReference>
<evidence type="ECO:0000259" key="2">
    <source>
        <dbReference type="PROSITE" id="PS51736"/>
    </source>
</evidence>
<gene>
    <name evidence="4" type="ORF">DPCES_5024</name>
</gene>
<dbReference type="InterPro" id="IPR036162">
    <property type="entry name" value="Resolvase-like_N_sf"/>
</dbReference>
<reference evidence="4" key="1">
    <citation type="submission" date="2014-07" db="EMBL/GenBank/DDBJ databases">
        <authorList>
            <person name="Hornung V.Bastian."/>
        </authorList>
    </citation>
    <scope>NUCLEOTIDE SEQUENCE</scope>
    <source>
        <strain evidence="4">PCE-S</strain>
    </source>
</reference>
<dbReference type="InterPro" id="IPR050639">
    <property type="entry name" value="SSR_resolvase"/>
</dbReference>
<accession>A0A098B959</accession>
<evidence type="ECO:0000313" key="4">
    <source>
        <dbReference type="EMBL" id="CDX04910.1"/>
    </source>
</evidence>
<name>A0A098B959_DESHA</name>
<protein>
    <submittedName>
        <fullName evidence="4">Resolvase domain protein</fullName>
    </submittedName>
</protein>
<dbReference type="RefSeq" id="WP_208926524.1">
    <property type="nucleotide sequence ID" value="NZ_LK996017.1"/>
</dbReference>
<organism evidence="4">
    <name type="scientific">Desulfitobacterium hafniense</name>
    <name type="common">Desulfitobacterium frappieri</name>
    <dbReference type="NCBI Taxonomy" id="49338"/>
    <lineage>
        <taxon>Bacteria</taxon>
        <taxon>Bacillati</taxon>
        <taxon>Bacillota</taxon>
        <taxon>Clostridia</taxon>
        <taxon>Eubacteriales</taxon>
        <taxon>Desulfitobacteriaceae</taxon>
        <taxon>Desulfitobacterium</taxon>
    </lineage>
</organism>
<dbReference type="SUPFAM" id="SSF53041">
    <property type="entry name" value="Resolvase-like"/>
    <property type="match status" value="1"/>
</dbReference>
<dbReference type="GO" id="GO:0003677">
    <property type="term" value="F:DNA binding"/>
    <property type="evidence" value="ECO:0007669"/>
    <property type="project" value="InterPro"/>
</dbReference>
<evidence type="ECO:0000259" key="3">
    <source>
        <dbReference type="PROSITE" id="PS51737"/>
    </source>
</evidence>
<evidence type="ECO:0000256" key="1">
    <source>
        <dbReference type="SAM" id="Coils"/>
    </source>
</evidence>
<dbReference type="InterPro" id="IPR038109">
    <property type="entry name" value="DNA_bind_recomb_sf"/>
</dbReference>
<dbReference type="PATRIC" id="fig|49338.4.peg.5406"/>
<dbReference type="CDD" id="cd00338">
    <property type="entry name" value="Ser_Recombinase"/>
    <property type="match status" value="1"/>
</dbReference>
<feature type="domain" description="Recombinase" evidence="3">
    <location>
        <begin position="158"/>
        <end position="285"/>
    </location>
</feature>
<dbReference type="AlphaFoldDB" id="A0A098B959"/>